<dbReference type="AlphaFoldDB" id="W6YFD9"/>
<feature type="region of interest" description="Disordered" evidence="1">
    <location>
        <begin position="1"/>
        <end position="26"/>
    </location>
</feature>
<keyword evidence="3" id="KW-1185">Reference proteome</keyword>
<reference evidence="2 3" key="1">
    <citation type="journal article" date="2013" name="PLoS Genet.">
        <title>Comparative genome structure, secondary metabolite, and effector coding capacity across Cochliobolus pathogens.</title>
        <authorList>
            <person name="Condon B.J."/>
            <person name="Leng Y."/>
            <person name="Wu D."/>
            <person name="Bushley K.E."/>
            <person name="Ohm R.A."/>
            <person name="Otillar R."/>
            <person name="Martin J."/>
            <person name="Schackwitz W."/>
            <person name="Grimwood J."/>
            <person name="MohdZainudin N."/>
            <person name="Xue C."/>
            <person name="Wang R."/>
            <person name="Manning V.A."/>
            <person name="Dhillon B."/>
            <person name="Tu Z.J."/>
            <person name="Steffenson B.J."/>
            <person name="Salamov A."/>
            <person name="Sun H."/>
            <person name="Lowry S."/>
            <person name="LaButti K."/>
            <person name="Han J."/>
            <person name="Copeland A."/>
            <person name="Lindquist E."/>
            <person name="Barry K."/>
            <person name="Schmutz J."/>
            <person name="Baker S.E."/>
            <person name="Ciuffetti L.M."/>
            <person name="Grigoriev I.V."/>
            <person name="Zhong S."/>
            <person name="Turgeon B.G."/>
        </authorList>
    </citation>
    <scope>NUCLEOTIDE SEQUENCE [LARGE SCALE GENOMIC DNA]</scope>
    <source>
        <strain evidence="2 3">26-R-13</strain>
    </source>
</reference>
<evidence type="ECO:0000313" key="2">
    <source>
        <dbReference type="EMBL" id="EUC38182.1"/>
    </source>
</evidence>
<organism evidence="2 3">
    <name type="scientific">Cochliobolus carbonum (strain 26-R-13)</name>
    <name type="common">Maize leaf spot fungus</name>
    <name type="synonym">Bipolaris zeicola</name>
    <dbReference type="NCBI Taxonomy" id="930089"/>
    <lineage>
        <taxon>Eukaryota</taxon>
        <taxon>Fungi</taxon>
        <taxon>Dikarya</taxon>
        <taxon>Ascomycota</taxon>
        <taxon>Pezizomycotina</taxon>
        <taxon>Dothideomycetes</taxon>
        <taxon>Pleosporomycetidae</taxon>
        <taxon>Pleosporales</taxon>
        <taxon>Pleosporineae</taxon>
        <taxon>Pleosporaceae</taxon>
        <taxon>Bipolaris</taxon>
    </lineage>
</organism>
<protein>
    <submittedName>
        <fullName evidence="2">Uncharacterized protein</fullName>
    </submittedName>
</protein>
<dbReference type="EMBL" id="KI964544">
    <property type="protein sequence ID" value="EUC38182.1"/>
    <property type="molecule type" value="Genomic_DNA"/>
</dbReference>
<dbReference type="HOGENOM" id="CLU_2687443_0_0_1"/>
<proteinExistence type="predicted"/>
<evidence type="ECO:0000313" key="3">
    <source>
        <dbReference type="Proteomes" id="UP000053841"/>
    </source>
</evidence>
<gene>
    <name evidence="2" type="ORF">COCCADRAFT_32647</name>
</gene>
<dbReference type="KEGG" id="bze:COCCADRAFT_32647"/>
<dbReference type="RefSeq" id="XP_007707482.1">
    <property type="nucleotide sequence ID" value="XM_007709292.1"/>
</dbReference>
<dbReference type="Proteomes" id="UP000053841">
    <property type="component" value="Unassembled WGS sequence"/>
</dbReference>
<dbReference type="GeneID" id="19147293"/>
<name>W6YFD9_COCC2</name>
<accession>W6YFD9</accession>
<evidence type="ECO:0000256" key="1">
    <source>
        <dbReference type="SAM" id="MobiDB-lite"/>
    </source>
</evidence>
<sequence>MITQEEREGNITHMTPRPKESGAPLQSRICRSATRKQLSSSCLSLAAGAPFCEISADPGTRLFSSGVIGFDGRH</sequence>
<dbReference type="OrthoDB" id="10418247at2759"/>
<feature type="compositionally biased region" description="Basic and acidic residues" evidence="1">
    <location>
        <begin position="1"/>
        <end position="10"/>
    </location>
</feature>